<protein>
    <submittedName>
        <fullName evidence="1">Uncharacterized protein</fullName>
    </submittedName>
</protein>
<organism evidence="1 2">
    <name type="scientific">Falsiporphyromonas endometrii</name>
    <dbReference type="NCBI Taxonomy" id="1387297"/>
    <lineage>
        <taxon>Bacteria</taxon>
        <taxon>Pseudomonadati</taxon>
        <taxon>Bacteroidota</taxon>
        <taxon>Bacteroidia</taxon>
        <taxon>Bacteroidales</taxon>
        <taxon>Porphyromonadaceae</taxon>
        <taxon>Falsiporphyromonas</taxon>
    </lineage>
</organism>
<reference evidence="2" key="1">
    <citation type="journal article" date="2019" name="Int. J. Syst. Evol. Microbiol.">
        <title>The Global Catalogue of Microorganisms (GCM) 10K type strain sequencing project: providing services to taxonomists for standard genome sequencing and annotation.</title>
        <authorList>
            <consortium name="The Broad Institute Genomics Platform"/>
            <consortium name="The Broad Institute Genome Sequencing Center for Infectious Disease"/>
            <person name="Wu L."/>
            <person name="Ma J."/>
        </authorList>
    </citation>
    <scope>NUCLEOTIDE SEQUENCE [LARGE SCALE GENOMIC DNA]</scope>
    <source>
        <strain evidence="2">CGMCC 4.7357</strain>
    </source>
</reference>
<sequence>MEISILLTILLMMISLGGVFFQGGKMCLVNEEQISDSVTIKYDLNNALYPWAVKLVKREAYLLNIVAASNGKKAAQTALIQPQNLKFEG</sequence>
<name>A0ABV9K6M2_9PORP</name>
<evidence type="ECO:0000313" key="2">
    <source>
        <dbReference type="Proteomes" id="UP001596020"/>
    </source>
</evidence>
<proteinExistence type="predicted"/>
<accession>A0ABV9K6M2</accession>
<dbReference type="RefSeq" id="WP_380077713.1">
    <property type="nucleotide sequence ID" value="NZ_JBHSGO010000045.1"/>
</dbReference>
<evidence type="ECO:0000313" key="1">
    <source>
        <dbReference type="EMBL" id="MFC4665511.1"/>
    </source>
</evidence>
<gene>
    <name evidence="1" type="ORF">ACFO3G_02615</name>
</gene>
<keyword evidence="2" id="KW-1185">Reference proteome</keyword>
<dbReference type="Proteomes" id="UP001596020">
    <property type="component" value="Unassembled WGS sequence"/>
</dbReference>
<dbReference type="EMBL" id="JBHSGO010000045">
    <property type="protein sequence ID" value="MFC4665511.1"/>
    <property type="molecule type" value="Genomic_DNA"/>
</dbReference>
<comment type="caution">
    <text evidence="1">The sequence shown here is derived from an EMBL/GenBank/DDBJ whole genome shotgun (WGS) entry which is preliminary data.</text>
</comment>